<dbReference type="EMBL" id="JAUSSK010000005">
    <property type="protein sequence ID" value="MDQ0011318.1"/>
    <property type="molecule type" value="Genomic_DNA"/>
</dbReference>
<keyword evidence="13" id="KW-0966">Cell projection</keyword>
<feature type="region of interest" description="Disordered" evidence="12">
    <location>
        <begin position="90"/>
        <end position="150"/>
    </location>
</feature>
<keyword evidence="7" id="KW-1005">Bacterial flagellum biogenesis</keyword>
<gene>
    <name evidence="13" type="ORF">J2T07_003528</name>
</gene>
<keyword evidence="14" id="KW-1185">Reference proteome</keyword>
<dbReference type="Gene3D" id="1.10.287.1700">
    <property type="match status" value="1"/>
</dbReference>
<keyword evidence="5" id="KW-1003">Cell membrane</keyword>
<keyword evidence="13" id="KW-0969">Cilium</keyword>
<dbReference type="PANTHER" id="PTHR38786">
    <property type="entry name" value="FLAGELLAR FLIJ PROTEIN"/>
    <property type="match status" value="1"/>
</dbReference>
<organism evidence="13 14">
    <name type="scientific">Luteibacter jiangsuensis</name>
    <dbReference type="NCBI Taxonomy" id="637577"/>
    <lineage>
        <taxon>Bacteria</taxon>
        <taxon>Pseudomonadati</taxon>
        <taxon>Pseudomonadota</taxon>
        <taxon>Gammaproteobacteria</taxon>
        <taxon>Lysobacterales</taxon>
        <taxon>Rhodanobacteraceae</taxon>
        <taxon>Luteibacter</taxon>
    </lineage>
</organism>
<keyword evidence="13" id="KW-0282">Flagellum</keyword>
<dbReference type="Pfam" id="PF02050">
    <property type="entry name" value="FliJ"/>
    <property type="match status" value="1"/>
</dbReference>
<dbReference type="RefSeq" id="WP_306851684.1">
    <property type="nucleotide sequence ID" value="NZ_JAUSSK010000005.1"/>
</dbReference>
<evidence type="ECO:0000256" key="3">
    <source>
        <dbReference type="ARBA" id="ARBA00020392"/>
    </source>
</evidence>
<dbReference type="NCBIfam" id="TIGR02473">
    <property type="entry name" value="flagell_FliJ"/>
    <property type="match status" value="1"/>
</dbReference>
<evidence type="ECO:0000256" key="9">
    <source>
        <dbReference type="ARBA" id="ARBA00023136"/>
    </source>
</evidence>
<evidence type="ECO:0000256" key="1">
    <source>
        <dbReference type="ARBA" id="ARBA00004413"/>
    </source>
</evidence>
<comment type="similarity">
    <text evidence="2">Belongs to the FliJ family.</text>
</comment>
<evidence type="ECO:0000256" key="10">
    <source>
        <dbReference type="ARBA" id="ARBA00023225"/>
    </source>
</evidence>
<feature type="coiled-coil region" evidence="11">
    <location>
        <begin position="19"/>
        <end position="53"/>
    </location>
</feature>
<dbReference type="PANTHER" id="PTHR38786:SF1">
    <property type="entry name" value="FLAGELLAR FLIJ PROTEIN"/>
    <property type="match status" value="1"/>
</dbReference>
<keyword evidence="11" id="KW-0175">Coiled coil</keyword>
<comment type="subcellular location">
    <subcellularLocation>
        <location evidence="1">Cell membrane</location>
        <topology evidence="1">Peripheral membrane protein</topology>
        <orientation evidence="1">Cytoplasmic side</orientation>
    </subcellularLocation>
</comment>
<evidence type="ECO:0000256" key="4">
    <source>
        <dbReference type="ARBA" id="ARBA00022448"/>
    </source>
</evidence>
<evidence type="ECO:0000256" key="7">
    <source>
        <dbReference type="ARBA" id="ARBA00022795"/>
    </source>
</evidence>
<evidence type="ECO:0000256" key="2">
    <source>
        <dbReference type="ARBA" id="ARBA00010004"/>
    </source>
</evidence>
<feature type="compositionally biased region" description="Basic and acidic residues" evidence="12">
    <location>
        <begin position="90"/>
        <end position="106"/>
    </location>
</feature>
<keyword evidence="6" id="KW-0145">Chemotaxis</keyword>
<dbReference type="Proteomes" id="UP001237737">
    <property type="component" value="Unassembled WGS sequence"/>
</dbReference>
<comment type="caution">
    <text evidence="13">The sequence shown here is derived from an EMBL/GenBank/DDBJ whole genome shotgun (WGS) entry which is preliminary data.</text>
</comment>
<reference evidence="13 14" key="1">
    <citation type="submission" date="2023-07" db="EMBL/GenBank/DDBJ databases">
        <title>Sorghum-associated microbial communities from plants grown in Nebraska, USA.</title>
        <authorList>
            <person name="Schachtman D."/>
        </authorList>
    </citation>
    <scope>NUCLEOTIDE SEQUENCE [LARGE SCALE GENOMIC DNA]</scope>
    <source>
        <strain evidence="13 14">CC60</strain>
    </source>
</reference>
<keyword evidence="10" id="KW-1006">Bacterial flagellum protein export</keyword>
<proteinExistence type="inferred from homology"/>
<dbReference type="InterPro" id="IPR012823">
    <property type="entry name" value="Flagell_FliJ"/>
</dbReference>
<evidence type="ECO:0000256" key="6">
    <source>
        <dbReference type="ARBA" id="ARBA00022500"/>
    </source>
</evidence>
<name>A0ABT9T3Z3_9GAMM</name>
<evidence type="ECO:0000313" key="13">
    <source>
        <dbReference type="EMBL" id="MDQ0011318.1"/>
    </source>
</evidence>
<evidence type="ECO:0000256" key="11">
    <source>
        <dbReference type="SAM" id="Coils"/>
    </source>
</evidence>
<evidence type="ECO:0000256" key="12">
    <source>
        <dbReference type="SAM" id="MobiDB-lite"/>
    </source>
</evidence>
<sequence>MPSRADRLQPVVDLATERAEDATRALAVQQRALADAEHQLTELRRYRNEYAEMPNGIGVSALLNRQQFLQKIDMAIVQQLGEVQRRERALERARQDWTEARGRAKALDSVTTKYREQERKTQDRREQEQADERSQYRRQPRPSTPTDVNE</sequence>
<evidence type="ECO:0000256" key="5">
    <source>
        <dbReference type="ARBA" id="ARBA00022475"/>
    </source>
</evidence>
<evidence type="ECO:0000313" key="14">
    <source>
        <dbReference type="Proteomes" id="UP001237737"/>
    </source>
</evidence>
<keyword evidence="8" id="KW-0653">Protein transport</keyword>
<dbReference type="InterPro" id="IPR053716">
    <property type="entry name" value="Flag_assembly_chemotaxis_eff"/>
</dbReference>
<evidence type="ECO:0000256" key="8">
    <source>
        <dbReference type="ARBA" id="ARBA00022927"/>
    </source>
</evidence>
<feature type="compositionally biased region" description="Basic and acidic residues" evidence="12">
    <location>
        <begin position="113"/>
        <end position="135"/>
    </location>
</feature>
<protein>
    <recommendedName>
        <fullName evidence="3">Flagellar FliJ protein</fullName>
    </recommendedName>
</protein>
<keyword evidence="4" id="KW-0813">Transport</keyword>
<dbReference type="InterPro" id="IPR052570">
    <property type="entry name" value="FliJ"/>
</dbReference>
<keyword evidence="9" id="KW-0472">Membrane</keyword>
<accession>A0ABT9T3Z3</accession>